<dbReference type="Proteomes" id="UP000470876">
    <property type="component" value="Unassembled WGS sequence"/>
</dbReference>
<dbReference type="SUPFAM" id="SSF55781">
    <property type="entry name" value="GAF domain-like"/>
    <property type="match status" value="1"/>
</dbReference>
<dbReference type="GO" id="GO:0003700">
    <property type="term" value="F:DNA-binding transcription factor activity"/>
    <property type="evidence" value="ECO:0007669"/>
    <property type="project" value="TreeGrafter"/>
</dbReference>
<evidence type="ECO:0000313" key="9">
    <source>
        <dbReference type="Proteomes" id="UP000470876"/>
    </source>
</evidence>
<evidence type="ECO:0000259" key="5">
    <source>
        <dbReference type="PROSITE" id="PS51078"/>
    </source>
</evidence>
<dbReference type="PROSITE" id="PS51077">
    <property type="entry name" value="HTH_ICLR"/>
    <property type="match status" value="1"/>
</dbReference>
<proteinExistence type="predicted"/>
<dbReference type="InterPro" id="IPR036388">
    <property type="entry name" value="WH-like_DNA-bd_sf"/>
</dbReference>
<dbReference type="SUPFAM" id="SSF46785">
    <property type="entry name" value="Winged helix' DNA-binding domain"/>
    <property type="match status" value="1"/>
</dbReference>
<dbReference type="GO" id="GO:0003677">
    <property type="term" value="F:DNA binding"/>
    <property type="evidence" value="ECO:0007669"/>
    <property type="project" value="UniProtKB-KW"/>
</dbReference>
<dbReference type="Proteomes" id="UP000468928">
    <property type="component" value="Unassembled WGS sequence"/>
</dbReference>
<dbReference type="InterPro" id="IPR036390">
    <property type="entry name" value="WH_DNA-bd_sf"/>
</dbReference>
<dbReference type="InterPro" id="IPR005471">
    <property type="entry name" value="Tscrpt_reg_IclR_N"/>
</dbReference>
<evidence type="ECO:0000256" key="2">
    <source>
        <dbReference type="ARBA" id="ARBA00023125"/>
    </source>
</evidence>
<comment type="caution">
    <text evidence="6">The sequence shown here is derived from an EMBL/GenBank/DDBJ whole genome shotgun (WGS) entry which is preliminary data.</text>
</comment>
<organism evidence="6 8">
    <name type="scientific">Nocardia cyriacigeorgica</name>
    <dbReference type="NCBI Taxonomy" id="135487"/>
    <lineage>
        <taxon>Bacteria</taxon>
        <taxon>Bacillati</taxon>
        <taxon>Actinomycetota</taxon>
        <taxon>Actinomycetes</taxon>
        <taxon>Mycobacteriales</taxon>
        <taxon>Nocardiaceae</taxon>
        <taxon>Nocardia</taxon>
    </lineage>
</organism>
<dbReference type="AlphaFoldDB" id="A0A6P1D917"/>
<reference evidence="8 9" key="1">
    <citation type="submission" date="2020-01" db="EMBL/GenBank/DDBJ databases">
        <title>Genetics and antimicrobial susceptibilities of Nocardia species isolated from the soil; a comparison with species isolated from humans.</title>
        <authorList>
            <person name="Carrasco G."/>
            <person name="Monzon S."/>
            <person name="Sansegundo M."/>
            <person name="Garcia E."/>
            <person name="Garrido N."/>
            <person name="Medina M.J."/>
            <person name="Villalon P."/>
            <person name="Ramirez-Arocha A.C."/>
            <person name="Jimenez P."/>
            <person name="Cuesta I."/>
            <person name="Valdezate S."/>
        </authorList>
    </citation>
    <scope>NUCLEOTIDE SEQUENCE [LARGE SCALE GENOMIC DNA]</scope>
    <source>
        <strain evidence="6 8">CNM20110639</strain>
        <strain evidence="7 9">CNM20110649</strain>
    </source>
</reference>
<dbReference type="Gene3D" id="3.30.450.40">
    <property type="match status" value="1"/>
</dbReference>
<feature type="domain" description="HTH iclR-type" evidence="4">
    <location>
        <begin position="17"/>
        <end position="80"/>
    </location>
</feature>
<gene>
    <name evidence="6" type="ORF">GV789_22500</name>
    <name evidence="7" type="ORF">GV794_07130</name>
</gene>
<dbReference type="GO" id="GO:0045892">
    <property type="term" value="P:negative regulation of DNA-templated transcription"/>
    <property type="evidence" value="ECO:0007669"/>
    <property type="project" value="TreeGrafter"/>
</dbReference>
<evidence type="ECO:0000313" key="7">
    <source>
        <dbReference type="EMBL" id="NEW55423.1"/>
    </source>
</evidence>
<keyword evidence="1" id="KW-0805">Transcription regulation</keyword>
<evidence type="ECO:0000259" key="4">
    <source>
        <dbReference type="PROSITE" id="PS51077"/>
    </source>
</evidence>
<sequence length="314" mass="33764">MGNGSPAVDAATLDRTSPPTARVVRLLNFLVAHQGERFGLAELSRRCEVSKPTGLGILTELVAAGYVTRDPRGKTYGLGPALIAAGRAAQRDMVASPTVRLELEGLSERFDAICTASGVVGDKIVVLEIVAPPGTTAPAKVGQTYPYAPPVGLMYLLWEPDSELDRWMEREPVLPVELDRDQLLEAAADCRASGYLVEGTSREMMRLHTLMAGAVGHDLPADVRYLLGEMVANLGRRMYFGRTLNDSAGPHRVSLIGAPVYDVDGRQSMVLNIYIDRVIENAELTELTSALKAAGDRLTAEAGGYDPFVSLRGT</sequence>
<feature type="domain" description="IclR-ED" evidence="5">
    <location>
        <begin position="81"/>
        <end position="304"/>
    </location>
</feature>
<dbReference type="Gene3D" id="1.10.10.10">
    <property type="entry name" value="Winged helix-like DNA-binding domain superfamily/Winged helix DNA-binding domain"/>
    <property type="match status" value="1"/>
</dbReference>
<dbReference type="InterPro" id="IPR014757">
    <property type="entry name" value="Tscrpt_reg_IclR_C"/>
</dbReference>
<dbReference type="EMBL" id="JAAGUX010000008">
    <property type="protein sequence ID" value="NEW55423.1"/>
    <property type="molecule type" value="Genomic_DNA"/>
</dbReference>
<evidence type="ECO:0000256" key="3">
    <source>
        <dbReference type="ARBA" id="ARBA00023163"/>
    </source>
</evidence>
<dbReference type="PANTHER" id="PTHR30136:SF35">
    <property type="entry name" value="HTH-TYPE TRANSCRIPTIONAL REGULATOR RV1719"/>
    <property type="match status" value="1"/>
</dbReference>
<keyword evidence="2" id="KW-0238">DNA-binding</keyword>
<dbReference type="EMBL" id="JAAGUZ010000073">
    <property type="protein sequence ID" value="NEW47196.1"/>
    <property type="molecule type" value="Genomic_DNA"/>
</dbReference>
<dbReference type="InterPro" id="IPR050707">
    <property type="entry name" value="HTH_MetabolicPath_Reg"/>
</dbReference>
<dbReference type="InterPro" id="IPR029016">
    <property type="entry name" value="GAF-like_dom_sf"/>
</dbReference>
<keyword evidence="9" id="KW-1185">Reference proteome</keyword>
<accession>A0A6P1D917</accession>
<protein>
    <submittedName>
        <fullName evidence="6">MarR family transcriptional regulator</fullName>
    </submittedName>
</protein>
<name>A0A6P1D917_9NOCA</name>
<dbReference type="PANTHER" id="PTHR30136">
    <property type="entry name" value="HELIX-TURN-HELIX TRANSCRIPTIONAL REGULATOR, ICLR FAMILY"/>
    <property type="match status" value="1"/>
</dbReference>
<dbReference type="SMART" id="SM00346">
    <property type="entry name" value="HTH_ICLR"/>
    <property type="match status" value="1"/>
</dbReference>
<evidence type="ECO:0000313" key="8">
    <source>
        <dbReference type="Proteomes" id="UP000468928"/>
    </source>
</evidence>
<dbReference type="PROSITE" id="PS51078">
    <property type="entry name" value="ICLR_ED"/>
    <property type="match status" value="1"/>
</dbReference>
<dbReference type="Pfam" id="PF09339">
    <property type="entry name" value="HTH_IclR"/>
    <property type="match status" value="1"/>
</dbReference>
<keyword evidence="3" id="KW-0804">Transcription</keyword>
<dbReference type="RefSeq" id="WP_163824731.1">
    <property type="nucleotide sequence ID" value="NZ_JAAGUX010000008.1"/>
</dbReference>
<evidence type="ECO:0000256" key="1">
    <source>
        <dbReference type="ARBA" id="ARBA00023015"/>
    </source>
</evidence>
<evidence type="ECO:0000313" key="6">
    <source>
        <dbReference type="EMBL" id="NEW47196.1"/>
    </source>
</evidence>